<accession>A0ABN0NW92</accession>
<organism evidence="7 8">
    <name type="scientific">Treponema lecithinolyticum ATCC 700332</name>
    <dbReference type="NCBI Taxonomy" id="1321815"/>
    <lineage>
        <taxon>Bacteria</taxon>
        <taxon>Pseudomonadati</taxon>
        <taxon>Spirochaetota</taxon>
        <taxon>Spirochaetia</taxon>
        <taxon>Spirochaetales</taxon>
        <taxon>Treponemataceae</taxon>
        <taxon>Treponema</taxon>
    </lineage>
</organism>
<keyword evidence="4 5" id="KW-0472">Membrane</keyword>
<feature type="transmembrane region" description="Helical" evidence="5">
    <location>
        <begin position="12"/>
        <end position="32"/>
    </location>
</feature>
<dbReference type="Gene3D" id="1.20.1540.10">
    <property type="entry name" value="Rhomboid-like"/>
    <property type="match status" value="1"/>
</dbReference>
<evidence type="ECO:0000256" key="1">
    <source>
        <dbReference type="ARBA" id="ARBA00004141"/>
    </source>
</evidence>
<evidence type="ECO:0000256" key="2">
    <source>
        <dbReference type="ARBA" id="ARBA00022692"/>
    </source>
</evidence>
<protein>
    <submittedName>
        <fullName evidence="7">Peptidase, S54 family</fullName>
    </submittedName>
</protein>
<dbReference type="Proteomes" id="UP000016649">
    <property type="component" value="Unassembled WGS sequence"/>
</dbReference>
<feature type="transmembrane region" description="Helical" evidence="5">
    <location>
        <begin position="123"/>
        <end position="141"/>
    </location>
</feature>
<gene>
    <name evidence="7" type="ORF">HMPREF9193_02213</name>
</gene>
<comment type="caution">
    <text evidence="7">The sequence shown here is derived from an EMBL/GenBank/DDBJ whole genome shotgun (WGS) entry which is preliminary data.</text>
</comment>
<feature type="transmembrane region" description="Helical" evidence="5">
    <location>
        <begin position="98"/>
        <end position="117"/>
    </location>
</feature>
<dbReference type="PANTHER" id="PTHR43066">
    <property type="entry name" value="RHOMBOID-RELATED PROTEIN"/>
    <property type="match status" value="1"/>
</dbReference>
<dbReference type="EMBL" id="AWVH01000045">
    <property type="protein sequence ID" value="ERJ91512.1"/>
    <property type="molecule type" value="Genomic_DNA"/>
</dbReference>
<feature type="transmembrane region" description="Helical" evidence="5">
    <location>
        <begin position="173"/>
        <end position="193"/>
    </location>
</feature>
<sequence length="200" mass="21692">MANKVRITYNAPVTLNFSLVCALVLIMSRLIMPHLILVLFSAPARQGCPGAFNWTNPIHYLRLFTHVFGHAGWNHLVGNLAFILLLGPLLEERYGSRLLLLMIMVTAFVTGILNAVFLSTGLMGASGIAFMMILLSSFGSVQKDGIPLTFLLALIIYLGREVAAIFVDDNISNFAHIAGGLCGSIFGFAAAPIKRKRNAS</sequence>
<evidence type="ECO:0000256" key="4">
    <source>
        <dbReference type="ARBA" id="ARBA00023136"/>
    </source>
</evidence>
<dbReference type="InterPro" id="IPR035952">
    <property type="entry name" value="Rhomboid-like_sf"/>
</dbReference>
<feature type="domain" description="Peptidase S54 rhomboid" evidence="6">
    <location>
        <begin position="60"/>
        <end position="190"/>
    </location>
</feature>
<evidence type="ECO:0000259" key="6">
    <source>
        <dbReference type="Pfam" id="PF01694"/>
    </source>
</evidence>
<evidence type="ECO:0000313" key="8">
    <source>
        <dbReference type="Proteomes" id="UP000016649"/>
    </source>
</evidence>
<keyword evidence="2 5" id="KW-0812">Transmembrane</keyword>
<proteinExistence type="predicted"/>
<name>A0ABN0NW92_TRELE</name>
<keyword evidence="8" id="KW-1185">Reference proteome</keyword>
<reference evidence="7 8" key="1">
    <citation type="submission" date="2013-08" db="EMBL/GenBank/DDBJ databases">
        <authorList>
            <person name="Weinstock G."/>
            <person name="Sodergren E."/>
            <person name="Wylie T."/>
            <person name="Fulton L."/>
            <person name="Fulton R."/>
            <person name="Fronick C."/>
            <person name="O'Laughlin M."/>
            <person name="Godfrey J."/>
            <person name="Miner T."/>
            <person name="Herter B."/>
            <person name="Appelbaum E."/>
            <person name="Cordes M."/>
            <person name="Lek S."/>
            <person name="Wollam A."/>
            <person name="Pepin K.H."/>
            <person name="Palsikar V.B."/>
            <person name="Mitreva M."/>
            <person name="Wilson R.K."/>
        </authorList>
    </citation>
    <scope>NUCLEOTIDE SEQUENCE [LARGE SCALE GENOMIC DNA]</scope>
    <source>
        <strain evidence="7 8">ATCC 700332</strain>
    </source>
</reference>
<evidence type="ECO:0000256" key="5">
    <source>
        <dbReference type="SAM" id="Phobius"/>
    </source>
</evidence>
<dbReference type="SUPFAM" id="SSF144091">
    <property type="entry name" value="Rhomboid-like"/>
    <property type="match status" value="1"/>
</dbReference>
<dbReference type="RefSeq" id="WP_021686377.1">
    <property type="nucleotide sequence ID" value="NZ_KI260554.1"/>
</dbReference>
<dbReference type="Pfam" id="PF01694">
    <property type="entry name" value="Rhomboid"/>
    <property type="match status" value="1"/>
</dbReference>
<keyword evidence="3 5" id="KW-1133">Transmembrane helix</keyword>
<evidence type="ECO:0000313" key="7">
    <source>
        <dbReference type="EMBL" id="ERJ91512.1"/>
    </source>
</evidence>
<evidence type="ECO:0000256" key="3">
    <source>
        <dbReference type="ARBA" id="ARBA00022989"/>
    </source>
</evidence>
<feature type="transmembrane region" description="Helical" evidence="5">
    <location>
        <begin position="148"/>
        <end position="167"/>
    </location>
</feature>
<dbReference type="InterPro" id="IPR022764">
    <property type="entry name" value="Peptidase_S54_rhomboid_dom"/>
</dbReference>
<feature type="transmembrane region" description="Helical" evidence="5">
    <location>
        <begin position="63"/>
        <end position="86"/>
    </location>
</feature>
<comment type="subcellular location">
    <subcellularLocation>
        <location evidence="1">Membrane</location>
        <topology evidence="1">Multi-pass membrane protein</topology>
    </subcellularLocation>
</comment>